<feature type="domain" description="Mur ligase central" evidence="1">
    <location>
        <begin position="45"/>
        <end position="196"/>
    </location>
</feature>
<dbReference type="GO" id="GO:0016881">
    <property type="term" value="F:acid-amino acid ligase activity"/>
    <property type="evidence" value="ECO:0007669"/>
    <property type="project" value="InterPro"/>
</dbReference>
<gene>
    <name evidence="2" type="ORF">C480_17552</name>
</gene>
<dbReference type="PATRIC" id="fig|1227491.4.peg.3593"/>
<protein>
    <submittedName>
        <fullName evidence="2">Mur ligase middle domain-containing protein</fullName>
    </submittedName>
</protein>
<dbReference type="Pfam" id="PF08245">
    <property type="entry name" value="Mur_ligase_M"/>
    <property type="match status" value="1"/>
</dbReference>
<dbReference type="PANTHER" id="PTHR43445">
    <property type="entry name" value="UDP-N-ACETYLMURAMATE--L-ALANINE LIGASE-RELATED"/>
    <property type="match status" value="1"/>
</dbReference>
<keyword evidence="3" id="KW-1185">Reference proteome</keyword>
<keyword evidence="2" id="KW-0436">Ligase</keyword>
<dbReference type="PANTHER" id="PTHR43445:SF1">
    <property type="entry name" value="PGA SYNTHASE CAPB"/>
    <property type="match status" value="1"/>
</dbReference>
<sequence length="402" mass="45242">MSGKRYSTQDITNGVSNSIKHTARALFRGITHKRRLDGIDAKIVISGTRGKSSLTKWTHDILYDREYDVMAKITGNNPITVHNAVKKPILRGSQVRLYENARELSQHTPKDVMILENQAISSYTTRMFNSVFSHPDVVVLSNIREDHLSTLGTDRYKVARGLVRAIPEGTHVVNAEQDPNLQEYIETEIERRGATVSHVSVPDKYATIPGIESVYALNEILRAIGLNPLSDDKLAVYRKKMSVEWTRLTNGRIHNAAEVNDVQSTEMIREALVSKDPSIDKITPFVYLRGDRRGRTVSFLHYLTELYEDGAIDDVHIAGETTKAFSQKANFPVIIHDDTKDPADEVLGSLLAEERPVIIMGNTVADWMRDLERAIDARTVDTDQLVGLTREEKSEQQPVVTR</sequence>
<dbReference type="OrthoDB" id="192097at2157"/>
<name>M0ATY0_9EURY</name>
<dbReference type="GO" id="GO:0005524">
    <property type="term" value="F:ATP binding"/>
    <property type="evidence" value="ECO:0007669"/>
    <property type="project" value="InterPro"/>
</dbReference>
<proteinExistence type="predicted"/>
<evidence type="ECO:0000313" key="2">
    <source>
        <dbReference type="EMBL" id="ELZ02161.1"/>
    </source>
</evidence>
<dbReference type="Proteomes" id="UP000011591">
    <property type="component" value="Unassembled WGS sequence"/>
</dbReference>
<accession>M0ATY0</accession>
<dbReference type="InterPro" id="IPR013221">
    <property type="entry name" value="Mur_ligase_cen"/>
</dbReference>
<reference evidence="2 3" key="1">
    <citation type="journal article" date="2014" name="PLoS Genet.">
        <title>Phylogenetically driven sequencing of extremely halophilic archaea reveals strategies for static and dynamic osmo-response.</title>
        <authorList>
            <person name="Becker E.A."/>
            <person name="Seitzer P.M."/>
            <person name="Tritt A."/>
            <person name="Larsen D."/>
            <person name="Krusor M."/>
            <person name="Yao A.I."/>
            <person name="Wu D."/>
            <person name="Madern D."/>
            <person name="Eisen J.A."/>
            <person name="Darling A.E."/>
            <person name="Facciotti M.T."/>
        </authorList>
    </citation>
    <scope>NUCLEOTIDE SEQUENCE [LARGE SCALE GENOMIC DNA]</scope>
    <source>
        <strain evidence="2 3">DSM 13077</strain>
    </source>
</reference>
<evidence type="ECO:0000313" key="3">
    <source>
        <dbReference type="Proteomes" id="UP000011591"/>
    </source>
</evidence>
<evidence type="ECO:0000259" key="1">
    <source>
        <dbReference type="Pfam" id="PF08245"/>
    </source>
</evidence>
<organism evidence="2 3">
    <name type="scientific">Natrialba aegyptia DSM 13077</name>
    <dbReference type="NCBI Taxonomy" id="1227491"/>
    <lineage>
        <taxon>Archaea</taxon>
        <taxon>Methanobacteriati</taxon>
        <taxon>Methanobacteriota</taxon>
        <taxon>Stenosarchaea group</taxon>
        <taxon>Halobacteria</taxon>
        <taxon>Halobacteriales</taxon>
        <taxon>Natrialbaceae</taxon>
        <taxon>Natrialba</taxon>
    </lineage>
</organism>
<comment type="caution">
    <text evidence="2">The sequence shown here is derived from an EMBL/GenBank/DDBJ whole genome shotgun (WGS) entry which is preliminary data.</text>
</comment>
<dbReference type="AlphaFoldDB" id="M0ATY0"/>
<dbReference type="InterPro" id="IPR036565">
    <property type="entry name" value="Mur-like_cat_sf"/>
</dbReference>
<dbReference type="RefSeq" id="WP_006666912.1">
    <property type="nucleotide sequence ID" value="NZ_AOIP01000040.1"/>
</dbReference>
<dbReference type="EMBL" id="AOIP01000040">
    <property type="protein sequence ID" value="ELZ02161.1"/>
    <property type="molecule type" value="Genomic_DNA"/>
</dbReference>
<dbReference type="Gene3D" id="3.40.1190.10">
    <property type="entry name" value="Mur-like, catalytic domain"/>
    <property type="match status" value="1"/>
</dbReference>
<dbReference type="SUPFAM" id="SSF53623">
    <property type="entry name" value="MurD-like peptide ligases, catalytic domain"/>
    <property type="match status" value="1"/>
</dbReference>
<dbReference type="InterPro" id="IPR050061">
    <property type="entry name" value="MurCDEF_pg_biosynth"/>
</dbReference>